<proteinExistence type="predicted"/>
<dbReference type="AlphaFoldDB" id="A0A0F9RHH5"/>
<comment type="caution">
    <text evidence="1">The sequence shown here is derived from an EMBL/GenBank/DDBJ whole genome shotgun (WGS) entry which is preliminary data.</text>
</comment>
<gene>
    <name evidence="1" type="ORF">LCGC14_0645330</name>
</gene>
<name>A0A0F9RHH5_9ZZZZ</name>
<reference evidence="1" key="1">
    <citation type="journal article" date="2015" name="Nature">
        <title>Complex archaea that bridge the gap between prokaryotes and eukaryotes.</title>
        <authorList>
            <person name="Spang A."/>
            <person name="Saw J.H."/>
            <person name="Jorgensen S.L."/>
            <person name="Zaremba-Niedzwiedzka K."/>
            <person name="Martijn J."/>
            <person name="Lind A.E."/>
            <person name="van Eijk R."/>
            <person name="Schleper C."/>
            <person name="Guy L."/>
            <person name="Ettema T.J."/>
        </authorList>
    </citation>
    <scope>NUCLEOTIDE SEQUENCE</scope>
</reference>
<organism evidence="1">
    <name type="scientific">marine sediment metagenome</name>
    <dbReference type="NCBI Taxonomy" id="412755"/>
    <lineage>
        <taxon>unclassified sequences</taxon>
        <taxon>metagenomes</taxon>
        <taxon>ecological metagenomes</taxon>
    </lineage>
</organism>
<dbReference type="EMBL" id="LAZR01001179">
    <property type="protein sequence ID" value="KKN49192.1"/>
    <property type="molecule type" value="Genomic_DNA"/>
</dbReference>
<evidence type="ECO:0000313" key="1">
    <source>
        <dbReference type="EMBL" id="KKN49192.1"/>
    </source>
</evidence>
<accession>A0A0F9RHH5</accession>
<protein>
    <submittedName>
        <fullName evidence="1">Uncharacterized protein</fullName>
    </submittedName>
</protein>
<sequence>MRKIQVKKFPLKEYVRRLNDREPFSFARYGDGEFLTILGYIGLKNSNGCTFTQYLCDCLRQVLWNSYPYEHAILRIANRKLGVQIDEFLKEYNIEVDWIHGDIFLDQSLKGNIFPIIEQLRKYRILYVGPEYCKKLNKLGLINYVDYIVIPHRNAITQRKQIIRAIKQSITKNRINFIGYSAGLHAKVFIDDIFKCMSGNISQIDFGSMWDGYMKVPSRSYIRRGRLDFNKLLKQNLKIV</sequence>